<dbReference type="InterPro" id="IPR019999">
    <property type="entry name" value="Anth_synth_I-like"/>
</dbReference>
<name>A0A1R4JE93_9MICO</name>
<dbReference type="PANTHER" id="PTHR11236:SF50">
    <property type="entry name" value="AMINODEOXYCHORISMATE SYNTHASE COMPONENT 1"/>
    <property type="match status" value="1"/>
</dbReference>
<protein>
    <submittedName>
        <fullName evidence="2">Para-aminobenzoate synthase, aminase component</fullName>
        <ecNumber evidence="2">2.6.1.85</ecNumber>
    </submittedName>
</protein>
<dbReference type="EMBL" id="FUKR01000036">
    <property type="protein sequence ID" value="SJN30357.1"/>
    <property type="molecule type" value="Genomic_DNA"/>
</dbReference>
<dbReference type="InterPro" id="IPR005801">
    <property type="entry name" value="ADC_synthase"/>
</dbReference>
<proteinExistence type="predicted"/>
<evidence type="ECO:0000313" key="3">
    <source>
        <dbReference type="Proteomes" id="UP000196778"/>
    </source>
</evidence>
<organism evidence="2 3">
    <name type="scientific">Mycetocola reblochoni REB411</name>
    <dbReference type="NCBI Taxonomy" id="1255698"/>
    <lineage>
        <taxon>Bacteria</taxon>
        <taxon>Bacillati</taxon>
        <taxon>Actinomycetota</taxon>
        <taxon>Actinomycetes</taxon>
        <taxon>Micrococcales</taxon>
        <taxon>Microbacteriaceae</taxon>
        <taxon>Mycetocola</taxon>
    </lineage>
</organism>
<keyword evidence="2" id="KW-0808">Transferase</keyword>
<dbReference type="PRINTS" id="PR00095">
    <property type="entry name" value="ANTSNTHASEI"/>
</dbReference>
<evidence type="ECO:0000259" key="1">
    <source>
        <dbReference type="Pfam" id="PF00425"/>
    </source>
</evidence>
<dbReference type="GO" id="GO:0000162">
    <property type="term" value="P:L-tryptophan biosynthetic process"/>
    <property type="evidence" value="ECO:0007669"/>
    <property type="project" value="TreeGrafter"/>
</dbReference>
<dbReference type="Proteomes" id="UP000196778">
    <property type="component" value="Unassembled WGS sequence"/>
</dbReference>
<dbReference type="OrthoDB" id="3518032at2"/>
<keyword evidence="2" id="KW-0032">Aminotransferase</keyword>
<dbReference type="GO" id="GO:0046820">
    <property type="term" value="F:4-amino-4-deoxychorismate synthase activity"/>
    <property type="evidence" value="ECO:0007669"/>
    <property type="project" value="UniProtKB-EC"/>
</dbReference>
<dbReference type="AlphaFoldDB" id="A0A1R4JE93"/>
<evidence type="ECO:0000313" key="2">
    <source>
        <dbReference type="EMBL" id="SJN30357.1"/>
    </source>
</evidence>
<dbReference type="Gene3D" id="3.60.120.10">
    <property type="entry name" value="Anthranilate synthase"/>
    <property type="match status" value="1"/>
</dbReference>
<sequence>MTGPRRLTLPAGMSPGEAARRLAGGASWALLDGPGWGEPVIAIGDVVVDAGEALRRADAPTAAADDGGAALVQPGSLIGRLDYDLAPGGDDVPRPAPLADHAQSPSGAFFVAEHVLPIVAAEGTTVLLDTSTVDGDWLSAATSRLAGDGTALGRGVAGRTDSPAAAVLDGEAYIDAVRRVTAAITRGDVYVACLTTRYRRPPVDPVALHDRLLGSGDGVDRFSAVVSLPESALVSCSPELYLAVDDDGRRAVSEPIKGTAPRGPDAAGDVSAALALAADPKERAENTMIVDLVRNDLSRISTPGGVRVDRLCAVETHPRVHQMVSTVSAAVRPGVGVADIVRASFPAGSMTGAPKGAAMTLIAELEPDSRGSYAGAFGVLTPGSGARLAMTIRTAVVTAEATLLGTGAGVTVSSDPAAELAEMQLKAAPLLEAIDALVGGAAGRADTAVAAGRTVPHL</sequence>
<dbReference type="SUPFAM" id="SSF56322">
    <property type="entry name" value="ADC synthase"/>
    <property type="match status" value="1"/>
</dbReference>
<feature type="domain" description="Chorismate-utilising enzyme C-terminal" evidence="1">
    <location>
        <begin position="171"/>
        <end position="426"/>
    </location>
</feature>
<gene>
    <name evidence="2" type="ORF">FM119_07125</name>
</gene>
<dbReference type="PANTHER" id="PTHR11236">
    <property type="entry name" value="AMINOBENZOATE/ANTHRANILATE SYNTHASE"/>
    <property type="match status" value="1"/>
</dbReference>
<dbReference type="InterPro" id="IPR015890">
    <property type="entry name" value="Chorismate_C"/>
</dbReference>
<dbReference type="RefSeq" id="WP_087136980.1">
    <property type="nucleotide sequence ID" value="NZ_FUKR01000036.1"/>
</dbReference>
<dbReference type="Pfam" id="PF00425">
    <property type="entry name" value="Chorismate_bind"/>
    <property type="match status" value="1"/>
</dbReference>
<keyword evidence="3" id="KW-1185">Reference proteome</keyword>
<accession>A0A1R4JE93</accession>
<reference evidence="3" key="1">
    <citation type="submission" date="2017-02" db="EMBL/GenBank/DDBJ databases">
        <authorList>
            <person name="Dridi B."/>
        </authorList>
    </citation>
    <scope>NUCLEOTIDE SEQUENCE [LARGE SCALE GENOMIC DNA]</scope>
    <source>
        <strain evidence="3">EB411</strain>
    </source>
</reference>
<dbReference type="EC" id="2.6.1.85" evidence="2"/>